<comment type="caution">
    <text evidence="6">The sequence shown here is derived from an EMBL/GenBank/DDBJ whole genome shotgun (WGS) entry which is preliminary data.</text>
</comment>
<feature type="domain" description="Amidase" evidence="5">
    <location>
        <begin position="72"/>
        <end position="236"/>
    </location>
</feature>
<dbReference type="Pfam" id="PF01425">
    <property type="entry name" value="Amidase"/>
    <property type="match status" value="1"/>
</dbReference>
<dbReference type="PROSITE" id="PS00571">
    <property type="entry name" value="AMIDASES"/>
    <property type="match status" value="1"/>
</dbReference>
<accession>A0ABR0E9C9</accession>
<dbReference type="InterPro" id="IPR023631">
    <property type="entry name" value="Amidase_dom"/>
</dbReference>
<dbReference type="InterPro" id="IPR036928">
    <property type="entry name" value="AS_sf"/>
</dbReference>
<dbReference type="Proteomes" id="UP001305779">
    <property type="component" value="Unassembled WGS sequence"/>
</dbReference>
<evidence type="ECO:0000256" key="2">
    <source>
        <dbReference type="ARBA" id="ARBA00009199"/>
    </source>
</evidence>
<keyword evidence="7" id="KW-1185">Reference proteome</keyword>
<evidence type="ECO:0000256" key="1">
    <source>
        <dbReference type="ARBA" id="ARBA00001311"/>
    </source>
</evidence>
<keyword evidence="4" id="KW-0378">Hydrolase</keyword>
<dbReference type="InterPro" id="IPR020556">
    <property type="entry name" value="Amidase_CS"/>
</dbReference>
<evidence type="ECO:0000313" key="6">
    <source>
        <dbReference type="EMBL" id="KAK4498039.1"/>
    </source>
</evidence>
<dbReference type="PANTHER" id="PTHR46072:SF11">
    <property type="entry name" value="AMIDASE-RELATED"/>
    <property type="match status" value="1"/>
</dbReference>
<evidence type="ECO:0000256" key="4">
    <source>
        <dbReference type="ARBA" id="ARBA00022801"/>
    </source>
</evidence>
<protein>
    <recommendedName>
        <fullName evidence="3">amidase</fullName>
        <ecNumber evidence="3">3.5.1.4</ecNumber>
    </recommendedName>
</protein>
<proteinExistence type="inferred from homology"/>
<organism evidence="6 7">
    <name type="scientific">Zasmidium cellare</name>
    <name type="common">Wine cellar mold</name>
    <name type="synonym">Racodium cellare</name>
    <dbReference type="NCBI Taxonomy" id="395010"/>
    <lineage>
        <taxon>Eukaryota</taxon>
        <taxon>Fungi</taxon>
        <taxon>Dikarya</taxon>
        <taxon>Ascomycota</taxon>
        <taxon>Pezizomycotina</taxon>
        <taxon>Dothideomycetes</taxon>
        <taxon>Dothideomycetidae</taxon>
        <taxon>Mycosphaerellales</taxon>
        <taxon>Mycosphaerellaceae</taxon>
        <taxon>Zasmidium</taxon>
    </lineage>
</organism>
<name>A0ABR0E9C9_ZASCE</name>
<evidence type="ECO:0000313" key="7">
    <source>
        <dbReference type="Proteomes" id="UP001305779"/>
    </source>
</evidence>
<evidence type="ECO:0000256" key="3">
    <source>
        <dbReference type="ARBA" id="ARBA00012922"/>
    </source>
</evidence>
<dbReference type="Gene3D" id="3.90.1300.10">
    <property type="entry name" value="Amidase signature (AS) domain"/>
    <property type="match status" value="1"/>
</dbReference>
<evidence type="ECO:0000259" key="5">
    <source>
        <dbReference type="Pfam" id="PF01425"/>
    </source>
</evidence>
<dbReference type="EMBL" id="JAXOVC010000008">
    <property type="protein sequence ID" value="KAK4498039.1"/>
    <property type="molecule type" value="Genomic_DNA"/>
</dbReference>
<dbReference type="PANTHER" id="PTHR46072">
    <property type="entry name" value="AMIDASE-RELATED-RELATED"/>
    <property type="match status" value="1"/>
</dbReference>
<dbReference type="SUPFAM" id="SSF75304">
    <property type="entry name" value="Amidase signature (AS) enzymes"/>
    <property type="match status" value="1"/>
</dbReference>
<reference evidence="6 7" key="1">
    <citation type="journal article" date="2023" name="G3 (Bethesda)">
        <title>A chromosome-level genome assembly of Zasmidium syzygii isolated from banana leaves.</title>
        <authorList>
            <person name="van Westerhoven A.C."/>
            <person name="Mehrabi R."/>
            <person name="Talebi R."/>
            <person name="Steentjes M.B.F."/>
            <person name="Corcolon B."/>
            <person name="Chong P.A."/>
            <person name="Kema G.H.J."/>
            <person name="Seidl M.F."/>
        </authorList>
    </citation>
    <scope>NUCLEOTIDE SEQUENCE [LARGE SCALE GENOMIC DNA]</scope>
    <source>
        <strain evidence="6 7">P124</strain>
    </source>
</reference>
<dbReference type="EC" id="3.5.1.4" evidence="3"/>
<sequence length="323" mass="35109">MTIKQDYKVIAQGKREQRDSLIPSEWRVKTPSDSQNVLQSGLLSEKELKITSDHDAVDILERIKTRQYSAEEVTRAFCKRAAIAQQLTNCLTEIFFDEAIERSKKLDEELAGNPDQHLRPLHGLPISIKDSFRVPGVDSTTGLVCWANEPDTEFSSLPKLLLDLGAVLYCKTNVPQTMMTADSDNNVFGRTLNPNNLSLTAGGSSGGEGALIALRGSILGVGTDIAGSIRIPSICCVRRNLAESARKLEAAGIEVIPISLPDVGEAVETIMRMFSLDGCKFIQNLIASGGEPEVPSVRNINLAGIPAASLEDFFKLNAARSRI</sequence>
<comment type="similarity">
    <text evidence="2">Belongs to the amidase family.</text>
</comment>
<comment type="catalytic activity">
    <reaction evidence="1">
        <text>a monocarboxylic acid amide + H2O = a monocarboxylate + NH4(+)</text>
        <dbReference type="Rhea" id="RHEA:12020"/>
        <dbReference type="ChEBI" id="CHEBI:15377"/>
        <dbReference type="ChEBI" id="CHEBI:28938"/>
        <dbReference type="ChEBI" id="CHEBI:35757"/>
        <dbReference type="ChEBI" id="CHEBI:83628"/>
        <dbReference type="EC" id="3.5.1.4"/>
    </reaction>
</comment>
<gene>
    <name evidence="6" type="ORF">PRZ48_010695</name>
</gene>